<evidence type="ECO:0000313" key="2">
    <source>
        <dbReference type="Proteomes" id="UP001229421"/>
    </source>
</evidence>
<dbReference type="AlphaFoldDB" id="A0AAD8P6W2"/>
<organism evidence="1 2">
    <name type="scientific">Tagetes erecta</name>
    <name type="common">African marigold</name>
    <dbReference type="NCBI Taxonomy" id="13708"/>
    <lineage>
        <taxon>Eukaryota</taxon>
        <taxon>Viridiplantae</taxon>
        <taxon>Streptophyta</taxon>
        <taxon>Embryophyta</taxon>
        <taxon>Tracheophyta</taxon>
        <taxon>Spermatophyta</taxon>
        <taxon>Magnoliopsida</taxon>
        <taxon>eudicotyledons</taxon>
        <taxon>Gunneridae</taxon>
        <taxon>Pentapetalae</taxon>
        <taxon>asterids</taxon>
        <taxon>campanulids</taxon>
        <taxon>Asterales</taxon>
        <taxon>Asteraceae</taxon>
        <taxon>Asteroideae</taxon>
        <taxon>Heliantheae alliance</taxon>
        <taxon>Tageteae</taxon>
        <taxon>Tagetes</taxon>
    </lineage>
</organism>
<name>A0AAD8P6W2_TARER</name>
<keyword evidence="2" id="KW-1185">Reference proteome</keyword>
<evidence type="ECO:0000313" key="1">
    <source>
        <dbReference type="EMBL" id="KAK1434282.1"/>
    </source>
</evidence>
<accession>A0AAD8P6W2</accession>
<gene>
    <name evidence="1" type="ORF">QVD17_00018</name>
</gene>
<sequence>MTVAVIGSIMCLQEPPPPFPAAVTGDRGVIDGDSCNPTSVISSFVVRLFSLLILRSVVVCCRSSDFVDHLTGARMIGTAVKKKRMIRTGFIEMQSIFCVEFW</sequence>
<dbReference type="EMBL" id="JAUHHV010000001">
    <property type="protein sequence ID" value="KAK1434282.1"/>
    <property type="molecule type" value="Genomic_DNA"/>
</dbReference>
<comment type="caution">
    <text evidence="1">The sequence shown here is derived from an EMBL/GenBank/DDBJ whole genome shotgun (WGS) entry which is preliminary data.</text>
</comment>
<proteinExistence type="predicted"/>
<reference evidence="1" key="1">
    <citation type="journal article" date="2023" name="bioRxiv">
        <title>Improved chromosome-level genome assembly for marigold (Tagetes erecta).</title>
        <authorList>
            <person name="Jiang F."/>
            <person name="Yuan L."/>
            <person name="Wang S."/>
            <person name="Wang H."/>
            <person name="Xu D."/>
            <person name="Wang A."/>
            <person name="Fan W."/>
        </authorList>
    </citation>
    <scope>NUCLEOTIDE SEQUENCE</scope>
    <source>
        <strain evidence="1">WSJ</strain>
        <tissue evidence="1">Leaf</tissue>
    </source>
</reference>
<dbReference type="Proteomes" id="UP001229421">
    <property type="component" value="Unassembled WGS sequence"/>
</dbReference>
<protein>
    <submittedName>
        <fullName evidence="1">Uncharacterized protein</fullName>
    </submittedName>
</protein>